<evidence type="ECO:0000256" key="8">
    <source>
        <dbReference type="ARBA" id="ARBA00023136"/>
    </source>
</evidence>
<proteinExistence type="inferred from homology"/>
<dbReference type="InterPro" id="IPR035906">
    <property type="entry name" value="MetI-like_sf"/>
</dbReference>
<keyword evidence="4 9" id="KW-0812">Transmembrane</keyword>
<comment type="caution">
    <text evidence="11">The sequence shown here is derived from an EMBL/GenBank/DDBJ whole genome shotgun (WGS) entry which is preliminary data.</text>
</comment>
<dbReference type="GO" id="GO:0015031">
    <property type="term" value="P:protein transport"/>
    <property type="evidence" value="ECO:0007669"/>
    <property type="project" value="UniProtKB-KW"/>
</dbReference>
<feature type="transmembrane region" description="Helical" evidence="9">
    <location>
        <begin position="263"/>
        <end position="285"/>
    </location>
</feature>
<evidence type="ECO:0000313" key="12">
    <source>
        <dbReference type="Proteomes" id="UP000537130"/>
    </source>
</evidence>
<name>A0A7W4Z513_9GAMM</name>
<dbReference type="Proteomes" id="UP000537130">
    <property type="component" value="Unassembled WGS sequence"/>
</dbReference>
<evidence type="ECO:0000256" key="7">
    <source>
        <dbReference type="ARBA" id="ARBA00022989"/>
    </source>
</evidence>
<dbReference type="SUPFAM" id="SSF161098">
    <property type="entry name" value="MetI-like"/>
    <property type="match status" value="1"/>
</dbReference>
<feature type="transmembrane region" description="Helical" evidence="9">
    <location>
        <begin position="38"/>
        <end position="59"/>
    </location>
</feature>
<dbReference type="Gene3D" id="2.60.40.10">
    <property type="entry name" value="Immunoglobulins"/>
    <property type="match status" value="1"/>
</dbReference>
<protein>
    <submittedName>
        <fullName evidence="11">Oligopeptide transport system permease protein</fullName>
    </submittedName>
</protein>
<gene>
    <name evidence="11" type="ORF">FHR99_000949</name>
</gene>
<keyword evidence="6" id="KW-0653">Protein transport</keyword>
<organism evidence="11 12">
    <name type="scientific">Litorivivens lipolytica</name>
    <dbReference type="NCBI Taxonomy" id="1524264"/>
    <lineage>
        <taxon>Bacteria</taxon>
        <taxon>Pseudomonadati</taxon>
        <taxon>Pseudomonadota</taxon>
        <taxon>Gammaproteobacteria</taxon>
        <taxon>Litorivivens</taxon>
    </lineage>
</organism>
<dbReference type="GO" id="GO:0005886">
    <property type="term" value="C:plasma membrane"/>
    <property type="evidence" value="ECO:0007669"/>
    <property type="project" value="UniProtKB-SubCell"/>
</dbReference>
<evidence type="ECO:0000256" key="1">
    <source>
        <dbReference type="ARBA" id="ARBA00004651"/>
    </source>
</evidence>
<feature type="transmembrane region" description="Helical" evidence="9">
    <location>
        <begin position="346"/>
        <end position="371"/>
    </location>
</feature>
<reference evidence="11 12" key="1">
    <citation type="submission" date="2020-08" db="EMBL/GenBank/DDBJ databases">
        <title>Genomic Encyclopedia of Type Strains, Phase III (KMG-III): the genomes of soil and plant-associated and newly described type strains.</title>
        <authorList>
            <person name="Whitman W."/>
        </authorList>
    </citation>
    <scope>NUCLEOTIDE SEQUENCE [LARGE SCALE GENOMIC DNA]</scope>
    <source>
        <strain evidence="11 12">CECT 8654</strain>
    </source>
</reference>
<dbReference type="InterPro" id="IPR050366">
    <property type="entry name" value="BP-dependent_transpt_permease"/>
</dbReference>
<feature type="transmembrane region" description="Helical" evidence="9">
    <location>
        <begin position="400"/>
        <end position="421"/>
    </location>
</feature>
<keyword evidence="5" id="KW-0571">Peptide transport</keyword>
<comment type="subcellular location">
    <subcellularLocation>
        <location evidence="1 9">Cell membrane</location>
        <topology evidence="1 9">Multi-pass membrane protein</topology>
    </subcellularLocation>
</comment>
<dbReference type="GO" id="GO:0055085">
    <property type="term" value="P:transmembrane transport"/>
    <property type="evidence" value="ECO:0007669"/>
    <property type="project" value="InterPro"/>
</dbReference>
<dbReference type="GO" id="GO:0015833">
    <property type="term" value="P:peptide transport"/>
    <property type="evidence" value="ECO:0007669"/>
    <property type="project" value="UniProtKB-KW"/>
</dbReference>
<feature type="domain" description="ABC transmembrane type-1" evidence="10">
    <location>
        <begin position="224"/>
        <end position="418"/>
    </location>
</feature>
<sequence length="434" mass="47228">MAYLPADFDRLPPQAPEAAETLAPSPPLWQLLLQDMRACLAAGVVLLVLVMAFIGPWLWPQDPATQWLSQVSSGPSAARRVDVVSDEFWHGPRQNVSALTALQATTTQVKLAWPDRADAMSYRVYRNAGGVGLGMPLIETVKTHYADRLQLSEQRYRYSVVAVRADGSTSDPEWIEVKPELTLGTFEAQLLGLDVMDGKVSLPSHPLGTDALGRDMLSRILHGAQTSMLVGLSAPLLFITLGAFYGALAGLLGGWVDNVLMRIADFVVALPFLLFMILFRVALGIESGESGLFPMVMAMVLLSWPSAARLVRGQVLQLRESAFVMSARLAGAGNFYLIRRHLLPNVLPLLLVSLSFAIPQAIFTEALLSFIGMGVVPPTPSWGTLCNEGIRSMLTHPHELIIPALAISITVLSFNVLGDALRDAMDVKVRRSLR</sequence>
<keyword evidence="8 9" id="KW-0472">Membrane</keyword>
<dbReference type="InterPro" id="IPR013783">
    <property type="entry name" value="Ig-like_fold"/>
</dbReference>
<evidence type="ECO:0000256" key="3">
    <source>
        <dbReference type="ARBA" id="ARBA00022475"/>
    </source>
</evidence>
<dbReference type="PROSITE" id="PS50928">
    <property type="entry name" value="ABC_TM1"/>
    <property type="match status" value="1"/>
</dbReference>
<evidence type="ECO:0000259" key="10">
    <source>
        <dbReference type="PROSITE" id="PS50928"/>
    </source>
</evidence>
<dbReference type="Pfam" id="PF00528">
    <property type="entry name" value="BPD_transp_1"/>
    <property type="match status" value="1"/>
</dbReference>
<keyword evidence="3" id="KW-1003">Cell membrane</keyword>
<dbReference type="PANTHER" id="PTHR43386:SF24">
    <property type="entry name" value="OLIGOPEPTIDE TRANSPORT SYSTEM PERMEASE PROTEIN AMID"/>
    <property type="match status" value="1"/>
</dbReference>
<dbReference type="EMBL" id="JACHWY010000001">
    <property type="protein sequence ID" value="MBB3046713.1"/>
    <property type="molecule type" value="Genomic_DNA"/>
</dbReference>
<keyword evidence="7 9" id="KW-1133">Transmembrane helix</keyword>
<evidence type="ECO:0000256" key="2">
    <source>
        <dbReference type="ARBA" id="ARBA00022448"/>
    </source>
</evidence>
<dbReference type="PANTHER" id="PTHR43386">
    <property type="entry name" value="OLIGOPEPTIDE TRANSPORT SYSTEM PERMEASE PROTEIN APPC"/>
    <property type="match status" value="1"/>
</dbReference>
<evidence type="ECO:0000256" key="9">
    <source>
        <dbReference type="RuleBase" id="RU363032"/>
    </source>
</evidence>
<evidence type="ECO:0000256" key="4">
    <source>
        <dbReference type="ARBA" id="ARBA00022692"/>
    </source>
</evidence>
<evidence type="ECO:0000256" key="6">
    <source>
        <dbReference type="ARBA" id="ARBA00022927"/>
    </source>
</evidence>
<dbReference type="CDD" id="cd06261">
    <property type="entry name" value="TM_PBP2"/>
    <property type="match status" value="1"/>
</dbReference>
<accession>A0A7W4Z513</accession>
<evidence type="ECO:0000256" key="5">
    <source>
        <dbReference type="ARBA" id="ARBA00022856"/>
    </source>
</evidence>
<evidence type="ECO:0000313" key="11">
    <source>
        <dbReference type="EMBL" id="MBB3046713.1"/>
    </source>
</evidence>
<dbReference type="InterPro" id="IPR000515">
    <property type="entry name" value="MetI-like"/>
</dbReference>
<dbReference type="Gene3D" id="1.10.3720.10">
    <property type="entry name" value="MetI-like"/>
    <property type="match status" value="1"/>
</dbReference>
<dbReference type="InterPro" id="IPR025966">
    <property type="entry name" value="OppC_N"/>
</dbReference>
<feature type="transmembrane region" description="Helical" evidence="9">
    <location>
        <begin position="236"/>
        <end position="256"/>
    </location>
</feature>
<keyword evidence="2 9" id="KW-0813">Transport</keyword>
<keyword evidence="12" id="KW-1185">Reference proteome</keyword>
<dbReference type="AlphaFoldDB" id="A0A7W4Z513"/>
<dbReference type="Pfam" id="PF12911">
    <property type="entry name" value="OppC_N"/>
    <property type="match status" value="1"/>
</dbReference>
<comment type="similarity">
    <text evidence="9">Belongs to the binding-protein-dependent transport system permease family.</text>
</comment>
<dbReference type="RefSeq" id="WP_183409391.1">
    <property type="nucleotide sequence ID" value="NZ_JACHWY010000001.1"/>
</dbReference>